<dbReference type="Proteomes" id="UP000043699">
    <property type="component" value="Unassembled WGS sequence"/>
</dbReference>
<proteinExistence type="predicted"/>
<evidence type="ECO:0000313" key="1">
    <source>
        <dbReference type="EMBL" id="CEG21473.1"/>
    </source>
</evidence>
<dbReference type="OrthoDB" id="1433018at2"/>
<dbReference type="EMBL" id="CCXS01000001">
    <property type="protein sequence ID" value="CEG21473.1"/>
    <property type="molecule type" value="Genomic_DNA"/>
</dbReference>
<dbReference type="STRING" id="1499687.BN1080_00384"/>
<protein>
    <submittedName>
        <fullName evidence="1">Uncharacterized protein</fullName>
    </submittedName>
</protein>
<name>A0A098EGT1_9BACL</name>
<accession>A0A098EGT1</accession>
<dbReference type="AlphaFoldDB" id="A0A098EGT1"/>
<keyword evidence="2" id="KW-1185">Reference proteome</keyword>
<evidence type="ECO:0000313" key="2">
    <source>
        <dbReference type="Proteomes" id="UP000043699"/>
    </source>
</evidence>
<gene>
    <name evidence="1" type="ORF">BN1080_00384</name>
</gene>
<organism evidence="1 2">
    <name type="scientific">Planococcus massiliensis</name>
    <dbReference type="NCBI Taxonomy" id="1499687"/>
    <lineage>
        <taxon>Bacteria</taxon>
        <taxon>Bacillati</taxon>
        <taxon>Bacillota</taxon>
        <taxon>Bacilli</taxon>
        <taxon>Bacillales</taxon>
        <taxon>Caryophanaceae</taxon>
        <taxon>Planococcus</taxon>
    </lineage>
</organism>
<reference evidence="1 2" key="1">
    <citation type="submission" date="2014-09" db="EMBL/GenBank/DDBJ databases">
        <authorList>
            <person name="Urmite Genomes Urmite Genomes"/>
        </authorList>
    </citation>
    <scope>NUCLEOTIDE SEQUENCE [LARGE SCALE GENOMIC DNA]</scope>
    <source>
        <strain evidence="1 2">ES2</strain>
    </source>
</reference>
<sequence length="114" mass="12938">MNPSETWQYILTKANSRSFEIPTTPQNKRIPKWFSVSRNADYIIVANAKTNTPSVSLKNERRITFGDFESIFDYYEIRKNGAKGISKEVAAKSMNSAYIFALIDDAYKTAAISI</sequence>
<dbReference type="RefSeq" id="WP_052649990.1">
    <property type="nucleotide sequence ID" value="NZ_CCXS01000001.1"/>
</dbReference>